<dbReference type="SUPFAM" id="SSF51126">
    <property type="entry name" value="Pectin lyase-like"/>
    <property type="match status" value="1"/>
</dbReference>
<feature type="domain" description="Pectate lyase" evidence="10">
    <location>
        <begin position="54"/>
        <end position="261"/>
    </location>
</feature>
<dbReference type="EMBL" id="DONK01000269">
    <property type="protein sequence ID" value="HBU53009.1"/>
    <property type="molecule type" value="Genomic_DNA"/>
</dbReference>
<evidence type="ECO:0000256" key="5">
    <source>
        <dbReference type="ARBA" id="ARBA00022723"/>
    </source>
</evidence>
<keyword evidence="7" id="KW-0106">Calcium</keyword>
<comment type="cofactor">
    <cofactor evidence="2">
        <name>Ca(2+)</name>
        <dbReference type="ChEBI" id="CHEBI:29108"/>
    </cofactor>
</comment>
<comment type="catalytic activity">
    <reaction evidence="1">
        <text>Eliminative cleavage of (1-&gt;4)-alpha-D-galacturonan to give oligosaccharides with 4-deoxy-alpha-D-galact-4-enuronosyl groups at their non-reducing ends.</text>
        <dbReference type="EC" id="4.2.2.2"/>
    </reaction>
</comment>
<dbReference type="InterPro" id="IPR002022">
    <property type="entry name" value="Pec_lyase"/>
</dbReference>
<dbReference type="SMART" id="SM00656">
    <property type="entry name" value="Amb_all"/>
    <property type="match status" value="1"/>
</dbReference>
<evidence type="ECO:0000256" key="8">
    <source>
        <dbReference type="ARBA" id="ARBA00023180"/>
    </source>
</evidence>
<comment type="pathway">
    <text evidence="3">Glycan metabolism; pectin degradation; 2-dehydro-3-deoxy-D-gluconate from pectin: step 2/5.</text>
</comment>
<evidence type="ECO:0000256" key="3">
    <source>
        <dbReference type="ARBA" id="ARBA00005220"/>
    </source>
</evidence>
<keyword evidence="8" id="KW-0325">Glycoprotein</keyword>
<dbReference type="AlphaFoldDB" id="A0A358E3A4"/>
<dbReference type="InterPro" id="IPR012334">
    <property type="entry name" value="Pectin_lyas_fold"/>
</dbReference>
<evidence type="ECO:0000256" key="1">
    <source>
        <dbReference type="ARBA" id="ARBA00000695"/>
    </source>
</evidence>
<organism evidence="12 14">
    <name type="scientific">Alteromonas australica</name>
    <dbReference type="NCBI Taxonomy" id="589873"/>
    <lineage>
        <taxon>Bacteria</taxon>
        <taxon>Pseudomonadati</taxon>
        <taxon>Pseudomonadota</taxon>
        <taxon>Gammaproteobacteria</taxon>
        <taxon>Alteromonadales</taxon>
        <taxon>Alteromonadaceae</taxon>
        <taxon>Alteromonas/Salinimonas group</taxon>
        <taxon>Alteromonas</taxon>
    </lineage>
</organism>
<dbReference type="PANTHER" id="PTHR42970:SF1">
    <property type="entry name" value="PECTATE LYASE C-RELATED"/>
    <property type="match status" value="1"/>
</dbReference>
<dbReference type="GO" id="GO:0045490">
    <property type="term" value="P:pectin catabolic process"/>
    <property type="evidence" value="ECO:0007669"/>
    <property type="project" value="UniProtKB-UniPathway"/>
</dbReference>
<name>A0A358E3A4_9ALTE</name>
<evidence type="ECO:0000313" key="11">
    <source>
        <dbReference type="EMBL" id="HAW77296.1"/>
    </source>
</evidence>
<keyword evidence="9 12" id="KW-0456">Lyase</keyword>
<sequence>MACSSSFSTTETPLAFPGALGFGKYTQGGNEGQIVVVNTLADNAKDPIKGSLRWAVEQPFPRLVVFNVSGVIVLEDELKISHPNITLAGHTSPNGIVVTGASTTVKTHQVIIRHMRFRPGHLMKEGDALTVRNSSDVIIDHCSLSWSNDEVGSFYNNQRFTLQHSILSESLNNAGHHKGSHGYGGIWGGANASFTRNLLVSHTSRNPRINGWRLNAPYEQAREFVEITNNVIANWGSNSIYGGENGKANIINNLFIPGPASRNLWFYQLWYEKAPLTRVFLQGNHMKGHPKLREKNQLGVVVKNERKHSKGWHKALNIHIAKQKIPHLETETALLPLPTNEVWSTLIENKDVGANLSRSGLRADMVDERIFTSIETQHYGNSNGIIDSETQVINWEDYKKSLDSQKAISSTSLSPEAWRALALR</sequence>
<dbReference type="PRINTS" id="PR00807">
    <property type="entry name" value="AMBALLERGEN"/>
</dbReference>
<keyword evidence="5" id="KW-0479">Metal-binding</keyword>
<evidence type="ECO:0000256" key="2">
    <source>
        <dbReference type="ARBA" id="ARBA00001913"/>
    </source>
</evidence>
<evidence type="ECO:0000256" key="6">
    <source>
        <dbReference type="ARBA" id="ARBA00022729"/>
    </source>
</evidence>
<evidence type="ECO:0000313" key="13">
    <source>
        <dbReference type="Proteomes" id="UP000263517"/>
    </source>
</evidence>
<evidence type="ECO:0000256" key="4">
    <source>
        <dbReference type="ARBA" id="ARBA00012272"/>
    </source>
</evidence>
<protein>
    <recommendedName>
        <fullName evidence="4">pectate lyase</fullName>
        <ecNumber evidence="4">4.2.2.2</ecNumber>
    </recommendedName>
</protein>
<dbReference type="Gene3D" id="2.160.20.10">
    <property type="entry name" value="Single-stranded right-handed beta-helix, Pectin lyase-like"/>
    <property type="match status" value="1"/>
</dbReference>
<dbReference type="Proteomes" id="UP000263517">
    <property type="component" value="Unassembled WGS sequence"/>
</dbReference>
<evidence type="ECO:0000256" key="7">
    <source>
        <dbReference type="ARBA" id="ARBA00022837"/>
    </source>
</evidence>
<reference evidence="13 14" key="1">
    <citation type="journal article" date="2018" name="Nat. Biotechnol.">
        <title>A standardized bacterial taxonomy based on genome phylogeny substantially revises the tree of life.</title>
        <authorList>
            <person name="Parks D.H."/>
            <person name="Chuvochina M."/>
            <person name="Waite D.W."/>
            <person name="Rinke C."/>
            <person name="Skarshewski A."/>
            <person name="Chaumeil P.A."/>
            <person name="Hugenholtz P."/>
        </authorList>
    </citation>
    <scope>NUCLEOTIDE SEQUENCE [LARGE SCALE GENOMIC DNA]</scope>
    <source>
        <strain evidence="12">UBA11621</strain>
        <strain evidence="11">UBA11978</strain>
    </source>
</reference>
<evidence type="ECO:0000256" key="9">
    <source>
        <dbReference type="ARBA" id="ARBA00023239"/>
    </source>
</evidence>
<dbReference type="EMBL" id="DNAN01000576">
    <property type="protein sequence ID" value="HAW77296.1"/>
    <property type="molecule type" value="Genomic_DNA"/>
</dbReference>
<evidence type="ECO:0000259" key="10">
    <source>
        <dbReference type="SMART" id="SM00656"/>
    </source>
</evidence>
<dbReference type="GO" id="GO:0005576">
    <property type="term" value="C:extracellular region"/>
    <property type="evidence" value="ECO:0007669"/>
    <property type="project" value="UniProtKB-SubCell"/>
</dbReference>
<dbReference type="PANTHER" id="PTHR42970">
    <property type="entry name" value="PECTATE LYASE C-RELATED"/>
    <property type="match status" value="1"/>
</dbReference>
<evidence type="ECO:0000313" key="14">
    <source>
        <dbReference type="Proteomes" id="UP000264779"/>
    </source>
</evidence>
<gene>
    <name evidence="11" type="ORF">DCW74_16355</name>
    <name evidence="12" type="ORF">DEB45_17290</name>
</gene>
<dbReference type="InterPro" id="IPR011050">
    <property type="entry name" value="Pectin_lyase_fold/virulence"/>
</dbReference>
<accession>A0A358E3A4</accession>
<dbReference type="Proteomes" id="UP000264779">
    <property type="component" value="Unassembled WGS sequence"/>
</dbReference>
<proteinExistence type="predicted"/>
<dbReference type="GO" id="GO:0046872">
    <property type="term" value="F:metal ion binding"/>
    <property type="evidence" value="ECO:0007669"/>
    <property type="project" value="UniProtKB-KW"/>
</dbReference>
<comment type="caution">
    <text evidence="12">The sequence shown here is derived from an EMBL/GenBank/DDBJ whole genome shotgun (WGS) entry which is preliminary data.</text>
</comment>
<dbReference type="InterPro" id="IPR018082">
    <property type="entry name" value="AmbAllergen"/>
</dbReference>
<keyword evidence="6" id="KW-0732">Signal</keyword>
<dbReference type="UniPathway" id="UPA00545">
    <property type="reaction ID" value="UER00824"/>
</dbReference>
<dbReference type="InterPro" id="IPR052063">
    <property type="entry name" value="Polysaccharide_Lyase_1"/>
</dbReference>
<evidence type="ECO:0000313" key="12">
    <source>
        <dbReference type="EMBL" id="HBU53009.1"/>
    </source>
</evidence>
<dbReference type="GO" id="GO:0030570">
    <property type="term" value="F:pectate lyase activity"/>
    <property type="evidence" value="ECO:0007669"/>
    <property type="project" value="UniProtKB-EC"/>
</dbReference>
<dbReference type="EC" id="4.2.2.2" evidence="4"/>